<comment type="caution">
    <text evidence="1">The sequence shown here is derived from an EMBL/GenBank/DDBJ whole genome shotgun (WGS) entry which is preliminary data.</text>
</comment>
<protein>
    <submittedName>
        <fullName evidence="1">Uncharacterized protein</fullName>
    </submittedName>
</protein>
<dbReference type="EMBL" id="DUFG01000008">
    <property type="protein sequence ID" value="HIH07981.1"/>
    <property type="molecule type" value="Genomic_DNA"/>
</dbReference>
<organism evidence="1 2">
    <name type="scientific">Candidatus Iainarchaeum sp</name>
    <dbReference type="NCBI Taxonomy" id="3101447"/>
    <lineage>
        <taxon>Archaea</taxon>
        <taxon>Candidatus Iainarchaeota</taxon>
        <taxon>Candidatus Iainarchaeia</taxon>
        <taxon>Candidatus Iainarchaeales</taxon>
        <taxon>Candidatus Iainarchaeaceae</taxon>
        <taxon>Candidatus Iainarchaeum</taxon>
    </lineage>
</organism>
<sequence length="94" mass="10919">MFGETLKAYGAKETMFGIKCAPSLNDKVILGDYIAEITYPSTFRKLWAIQNRLPKKVVEFGLGKHMYLMREYKGNMSIIVTKNNQLAENYRKEY</sequence>
<accession>A0A7J4IR64</accession>
<proteinExistence type="predicted"/>
<dbReference type="AlphaFoldDB" id="A0A7J4IR64"/>
<dbReference type="Proteomes" id="UP000577419">
    <property type="component" value="Unassembled WGS sequence"/>
</dbReference>
<evidence type="ECO:0000313" key="1">
    <source>
        <dbReference type="EMBL" id="HIH07981.1"/>
    </source>
</evidence>
<evidence type="ECO:0000313" key="2">
    <source>
        <dbReference type="Proteomes" id="UP000577419"/>
    </source>
</evidence>
<gene>
    <name evidence="1" type="ORF">HA237_01275</name>
</gene>
<name>A0A7J4IR64_9ARCH</name>
<reference evidence="2" key="1">
    <citation type="journal article" date="2020" name="bioRxiv">
        <title>A rank-normalized archaeal taxonomy based on genome phylogeny resolves widespread incomplete and uneven classifications.</title>
        <authorList>
            <person name="Rinke C."/>
            <person name="Chuvochina M."/>
            <person name="Mussig A.J."/>
            <person name="Chaumeil P.-A."/>
            <person name="Waite D.W."/>
            <person name="Whitman W.B."/>
            <person name="Parks D.H."/>
            <person name="Hugenholtz P."/>
        </authorList>
    </citation>
    <scope>NUCLEOTIDE SEQUENCE [LARGE SCALE GENOMIC DNA]</scope>
</reference>